<sequence length="924" mass="101733">MRSILVNESRGVFRKIGAFALLFGWITCVANPLAIGDDYLPAYPAEPQDDDGYSFFTYDYLSKNRGEGVVSSWYSVVREMSDLYHGFDFNPSSTIVPLGSDKIAFCFGDTLAVWDIVRGEEVWKYNRPLKPTYNRGTYERWQIAAPPSGEYLYSAVLHEGKIIHNDHRDHRYSDFEQTRGIAVWETRTGEQIANLEPDSRMHRLVSPRLSADGTTLVALQHKDRIDSAVVFETKTHQKIRTIPFSSTDISDMAYPITGRFLTASGKSIGIVLENGWMDSLIVDVYSTTGEGEKQRIKIPCLSGKGGVCNFKDLAIDPSGQFIATRHIASNDDDFVVLRDAKSLQEIRRWTYEDYDANDWSEISFDQDGHRLAFTHDNGPSTVVVDTRSGEILYRAHSYRSVFAREGSRLVGFETKCVCISDSQDGRILGKIYEPLVPSASILFSPRKRFSAPDSLRSKLNDFASNNERYVRDGITPARIAAFFDSYNKRNEVFADLNGVRDDAISSIGQGYEIPSCSISTIGIHAGKARIQFDAKCDSRTTLAKVSVRVVESLDRNDVWTSGGAQSLSNQIAETIELPIPTGKQFVTVEVRATDSLGGECVPKRQRVEVKETGGSVRGNRLLAVTIGVSDYAFDEFDLQYAASDATEIGLQLRKLEGTSFGSVVTEVLVDKQATVPNIRKAFHWLSTTCQSDDVALVFISGHGLKGRRGLYYLPHEGDPESIQSTCLNWEELAGLMGNLNAKTVLCLTDVCHAGAIGESSLEMQADSVKALQGKSNIVIGASSQGEAFSLELDELKHGAFAAALLAALQGKADGDGDGAITPSELDRFCTQLVKSSTRGRQVPKFLYDDKLGRSPLVDGLTRSLTRKVLQTASAVKRGEETISIAPAGSTVLVEREQGSWSLGVVEAKGIKTKGWVRTSDLKEQ</sequence>
<dbReference type="Gene3D" id="2.130.10.10">
    <property type="entry name" value="YVTN repeat-like/Quinoprotein amine dehydrogenase"/>
    <property type="match status" value="1"/>
</dbReference>
<dbReference type="PROSITE" id="PS00018">
    <property type="entry name" value="EF_HAND_1"/>
    <property type="match status" value="1"/>
</dbReference>
<organism evidence="2 3">
    <name type="scientific">Stieleria varia</name>
    <dbReference type="NCBI Taxonomy" id="2528005"/>
    <lineage>
        <taxon>Bacteria</taxon>
        <taxon>Pseudomonadati</taxon>
        <taxon>Planctomycetota</taxon>
        <taxon>Planctomycetia</taxon>
        <taxon>Pirellulales</taxon>
        <taxon>Pirellulaceae</taxon>
        <taxon>Stieleria</taxon>
    </lineage>
</organism>
<gene>
    <name evidence="2" type="ORF">Pla52n_19820</name>
</gene>
<evidence type="ECO:0000313" key="2">
    <source>
        <dbReference type="EMBL" id="TWU06261.1"/>
    </source>
</evidence>
<accession>A0A5C6B447</accession>
<evidence type="ECO:0000313" key="3">
    <source>
        <dbReference type="Proteomes" id="UP000320176"/>
    </source>
</evidence>
<dbReference type="Proteomes" id="UP000320176">
    <property type="component" value="Unassembled WGS sequence"/>
</dbReference>
<name>A0A5C6B447_9BACT</name>
<evidence type="ECO:0000259" key="1">
    <source>
        <dbReference type="Pfam" id="PF00656"/>
    </source>
</evidence>
<dbReference type="OrthoDB" id="1491023at2"/>
<protein>
    <submittedName>
        <fullName evidence="2">Caspase domain protein</fullName>
    </submittedName>
</protein>
<dbReference type="EMBL" id="SJPN01000002">
    <property type="protein sequence ID" value="TWU06261.1"/>
    <property type="molecule type" value="Genomic_DNA"/>
</dbReference>
<dbReference type="Gene3D" id="3.40.50.1460">
    <property type="match status" value="1"/>
</dbReference>
<reference evidence="2 3" key="1">
    <citation type="submission" date="2019-02" db="EMBL/GenBank/DDBJ databases">
        <title>Deep-cultivation of Planctomycetes and their phenomic and genomic characterization uncovers novel biology.</title>
        <authorList>
            <person name="Wiegand S."/>
            <person name="Jogler M."/>
            <person name="Boedeker C."/>
            <person name="Pinto D."/>
            <person name="Vollmers J."/>
            <person name="Rivas-Marin E."/>
            <person name="Kohn T."/>
            <person name="Peeters S.H."/>
            <person name="Heuer A."/>
            <person name="Rast P."/>
            <person name="Oberbeckmann S."/>
            <person name="Bunk B."/>
            <person name="Jeske O."/>
            <person name="Meyerdierks A."/>
            <person name="Storesund J.E."/>
            <person name="Kallscheuer N."/>
            <person name="Luecker S."/>
            <person name="Lage O.M."/>
            <person name="Pohl T."/>
            <person name="Merkel B.J."/>
            <person name="Hornburger P."/>
            <person name="Mueller R.-W."/>
            <person name="Bruemmer F."/>
            <person name="Labrenz M."/>
            <person name="Spormann A.M."/>
            <person name="Op Den Camp H."/>
            <person name="Overmann J."/>
            <person name="Amann R."/>
            <person name="Jetten M.S.M."/>
            <person name="Mascher T."/>
            <person name="Medema M.H."/>
            <person name="Devos D.P."/>
            <person name="Kaster A.-K."/>
            <person name="Ovreas L."/>
            <person name="Rohde M."/>
            <person name="Galperin M.Y."/>
            <person name="Jogler C."/>
        </authorList>
    </citation>
    <scope>NUCLEOTIDE SEQUENCE [LARGE SCALE GENOMIC DNA]</scope>
    <source>
        <strain evidence="2 3">Pla52n</strain>
    </source>
</reference>
<dbReference type="RefSeq" id="WP_146519364.1">
    <property type="nucleotide sequence ID" value="NZ_CP151726.1"/>
</dbReference>
<dbReference type="InterPro" id="IPR011600">
    <property type="entry name" value="Pept_C14_caspase"/>
</dbReference>
<keyword evidence="3" id="KW-1185">Reference proteome</keyword>
<dbReference type="Pfam" id="PF00656">
    <property type="entry name" value="Peptidase_C14"/>
    <property type="match status" value="1"/>
</dbReference>
<dbReference type="InterPro" id="IPR011044">
    <property type="entry name" value="Quino_amine_DH_bsu"/>
</dbReference>
<dbReference type="GO" id="GO:0006508">
    <property type="term" value="P:proteolysis"/>
    <property type="evidence" value="ECO:0007669"/>
    <property type="project" value="InterPro"/>
</dbReference>
<dbReference type="InterPro" id="IPR018247">
    <property type="entry name" value="EF_Hand_1_Ca_BS"/>
</dbReference>
<dbReference type="SUPFAM" id="SSF50969">
    <property type="entry name" value="YVTN repeat-like/Quinoprotein amine dehydrogenase"/>
    <property type="match status" value="1"/>
</dbReference>
<proteinExistence type="predicted"/>
<dbReference type="InterPro" id="IPR015943">
    <property type="entry name" value="WD40/YVTN_repeat-like_dom_sf"/>
</dbReference>
<dbReference type="AlphaFoldDB" id="A0A5C6B447"/>
<dbReference type="SUPFAM" id="SSF52129">
    <property type="entry name" value="Caspase-like"/>
    <property type="match status" value="1"/>
</dbReference>
<dbReference type="InterPro" id="IPR029030">
    <property type="entry name" value="Caspase-like_dom_sf"/>
</dbReference>
<comment type="caution">
    <text evidence="2">The sequence shown here is derived from an EMBL/GenBank/DDBJ whole genome shotgun (WGS) entry which is preliminary data.</text>
</comment>
<dbReference type="GO" id="GO:0004197">
    <property type="term" value="F:cysteine-type endopeptidase activity"/>
    <property type="evidence" value="ECO:0007669"/>
    <property type="project" value="InterPro"/>
</dbReference>
<feature type="domain" description="Peptidase C14 caspase" evidence="1">
    <location>
        <begin position="622"/>
        <end position="845"/>
    </location>
</feature>